<keyword evidence="1" id="KW-0723">Serine/threonine-protein kinase</keyword>
<evidence type="ECO:0000256" key="3">
    <source>
        <dbReference type="ARBA" id="ARBA00022741"/>
    </source>
</evidence>
<dbReference type="GO" id="GO:0004674">
    <property type="term" value="F:protein serine/threonine kinase activity"/>
    <property type="evidence" value="ECO:0007669"/>
    <property type="project" value="UniProtKB-KW"/>
</dbReference>
<feature type="compositionally biased region" description="Basic residues" evidence="7">
    <location>
        <begin position="195"/>
        <end position="205"/>
    </location>
</feature>
<dbReference type="PANTHER" id="PTHR45646:SF11">
    <property type="entry name" value="SERINE_THREONINE-PROTEIN KINASE DOA"/>
    <property type="match status" value="1"/>
</dbReference>
<protein>
    <submittedName>
        <fullName evidence="9">Serine/threonine-protein kinase AFC3</fullName>
    </submittedName>
</protein>
<dbReference type="InterPro" id="IPR000719">
    <property type="entry name" value="Prot_kinase_dom"/>
</dbReference>
<evidence type="ECO:0000256" key="6">
    <source>
        <dbReference type="ARBA" id="ARBA00037966"/>
    </source>
</evidence>
<dbReference type="EMBL" id="IACT01008081">
    <property type="protein sequence ID" value="LAC27193.1"/>
    <property type="molecule type" value="mRNA"/>
</dbReference>
<evidence type="ECO:0000256" key="5">
    <source>
        <dbReference type="ARBA" id="ARBA00022840"/>
    </source>
</evidence>
<dbReference type="PROSITE" id="PS50011">
    <property type="entry name" value="PROTEIN_KINASE_DOM"/>
    <property type="match status" value="1"/>
</dbReference>
<keyword evidence="4 9" id="KW-0418">Kinase</keyword>
<evidence type="ECO:0000256" key="7">
    <source>
        <dbReference type="SAM" id="MobiDB-lite"/>
    </source>
</evidence>
<evidence type="ECO:0000259" key="8">
    <source>
        <dbReference type="PROSITE" id="PS50011"/>
    </source>
</evidence>
<evidence type="ECO:0000256" key="2">
    <source>
        <dbReference type="ARBA" id="ARBA00022679"/>
    </source>
</evidence>
<dbReference type="Gene3D" id="3.30.200.20">
    <property type="entry name" value="Phosphorylase Kinase, domain 1"/>
    <property type="match status" value="1"/>
</dbReference>
<feature type="region of interest" description="Disordered" evidence="7">
    <location>
        <begin position="188"/>
        <end position="214"/>
    </location>
</feature>
<name>A0A6A7GAK7_9CRUS</name>
<feature type="domain" description="Protein kinase" evidence="8">
    <location>
        <begin position="1"/>
        <end position="280"/>
    </location>
</feature>
<dbReference type="Gene3D" id="1.10.510.10">
    <property type="entry name" value="Transferase(Phosphotransferase) domain 1"/>
    <property type="match status" value="1"/>
</dbReference>
<dbReference type="AlphaFoldDB" id="A0A6A7GAK7"/>
<accession>A0A6A7GAK7</accession>
<evidence type="ECO:0000256" key="1">
    <source>
        <dbReference type="ARBA" id="ARBA00022527"/>
    </source>
</evidence>
<dbReference type="GO" id="GO:0005634">
    <property type="term" value="C:nucleus"/>
    <property type="evidence" value="ECO:0007669"/>
    <property type="project" value="TreeGrafter"/>
</dbReference>
<proteinExistence type="evidence at transcript level"/>
<dbReference type="InterPro" id="IPR051175">
    <property type="entry name" value="CLK_kinases"/>
</dbReference>
<organism evidence="9">
    <name type="scientific">Hirondellea gigas</name>
    <dbReference type="NCBI Taxonomy" id="1518452"/>
    <lineage>
        <taxon>Eukaryota</taxon>
        <taxon>Metazoa</taxon>
        <taxon>Ecdysozoa</taxon>
        <taxon>Arthropoda</taxon>
        <taxon>Crustacea</taxon>
        <taxon>Multicrustacea</taxon>
        <taxon>Malacostraca</taxon>
        <taxon>Eumalacostraca</taxon>
        <taxon>Peracarida</taxon>
        <taxon>Amphipoda</taxon>
        <taxon>Amphilochidea</taxon>
        <taxon>Lysianassida</taxon>
        <taxon>Lysianassidira</taxon>
        <taxon>Lysianassoidea</taxon>
        <taxon>Lysianassidae</taxon>
        <taxon>Hirondellea</taxon>
    </lineage>
</organism>
<reference evidence="9" key="1">
    <citation type="submission" date="2017-11" db="EMBL/GenBank/DDBJ databases">
        <title>The sensing device of the deep-sea amphipod.</title>
        <authorList>
            <person name="Kobayashi H."/>
            <person name="Nagahama T."/>
            <person name="Arai W."/>
            <person name="Sasagawa Y."/>
            <person name="Umeda M."/>
            <person name="Hayashi T."/>
            <person name="Nikaido I."/>
            <person name="Watanabe H."/>
            <person name="Oguri K."/>
            <person name="Kitazato H."/>
            <person name="Fujioka K."/>
            <person name="Kido Y."/>
            <person name="Takami H."/>
        </authorList>
    </citation>
    <scope>NUCLEOTIDE SEQUENCE</scope>
    <source>
        <tissue evidence="9">Whole body</tissue>
    </source>
</reference>
<keyword evidence="2" id="KW-0808">Transferase</keyword>
<evidence type="ECO:0000313" key="9">
    <source>
        <dbReference type="EMBL" id="LAC27193.1"/>
    </source>
</evidence>
<sequence length="293" mass="33820">MRKSFVCHHRRRRHVCLVFEPLGRSLYDFLKRNDFQGFSLQHVQHFGYQIISAVNFCHSLNLIHTDLKLENVLLVDDSYEKRERHGEVFRVPNNTAVRLIDFGGATYDDHHHARMVNTRQYRAPEVILGLGWSFPSDLWSVGCMLAELYTGELLFGTHEDGEHLALMEWILNINFSTKMTLRAIEKCHDEAKNQSSRRKPRRRGRSSSLPRADRMFSPVSGRLRWPEISSSTESTKHVADSDQLPELIGDTVFTNLLEQLLTLDPSKRITASEALRHPFFKFVRPISHSVGPG</sequence>
<dbReference type="SUPFAM" id="SSF56112">
    <property type="entry name" value="Protein kinase-like (PK-like)"/>
    <property type="match status" value="1"/>
</dbReference>
<dbReference type="SMART" id="SM00220">
    <property type="entry name" value="S_TKc"/>
    <property type="match status" value="1"/>
</dbReference>
<dbReference type="Pfam" id="PF00069">
    <property type="entry name" value="Pkinase"/>
    <property type="match status" value="1"/>
</dbReference>
<keyword evidence="5" id="KW-0067">ATP-binding</keyword>
<dbReference type="PROSITE" id="PS00108">
    <property type="entry name" value="PROTEIN_KINASE_ST"/>
    <property type="match status" value="1"/>
</dbReference>
<dbReference type="PANTHER" id="PTHR45646">
    <property type="entry name" value="SERINE/THREONINE-PROTEIN KINASE DOA-RELATED"/>
    <property type="match status" value="1"/>
</dbReference>
<dbReference type="InterPro" id="IPR008271">
    <property type="entry name" value="Ser/Thr_kinase_AS"/>
</dbReference>
<dbReference type="InterPro" id="IPR011009">
    <property type="entry name" value="Kinase-like_dom_sf"/>
</dbReference>
<keyword evidence="3" id="KW-0547">Nucleotide-binding</keyword>
<dbReference type="GO" id="GO:0005524">
    <property type="term" value="F:ATP binding"/>
    <property type="evidence" value="ECO:0007669"/>
    <property type="project" value="UniProtKB-KW"/>
</dbReference>
<evidence type="ECO:0000256" key="4">
    <source>
        <dbReference type="ARBA" id="ARBA00022777"/>
    </source>
</evidence>
<comment type="similarity">
    <text evidence="6">Belongs to the protein kinase superfamily. CMGC Ser/Thr protein kinase family. Lammer subfamily.</text>
</comment>